<dbReference type="EMBL" id="JAHRHJ020000008">
    <property type="protein sequence ID" value="KAH9303749.1"/>
    <property type="molecule type" value="Genomic_DNA"/>
</dbReference>
<reference evidence="2 3" key="1">
    <citation type="journal article" date="2021" name="Nat. Plants">
        <title>The Taxus genome provides insights into paclitaxel biosynthesis.</title>
        <authorList>
            <person name="Xiong X."/>
            <person name="Gou J."/>
            <person name="Liao Q."/>
            <person name="Li Y."/>
            <person name="Zhou Q."/>
            <person name="Bi G."/>
            <person name="Li C."/>
            <person name="Du R."/>
            <person name="Wang X."/>
            <person name="Sun T."/>
            <person name="Guo L."/>
            <person name="Liang H."/>
            <person name="Lu P."/>
            <person name="Wu Y."/>
            <person name="Zhang Z."/>
            <person name="Ro D.K."/>
            <person name="Shang Y."/>
            <person name="Huang S."/>
            <person name="Yan J."/>
        </authorList>
    </citation>
    <scope>NUCLEOTIDE SEQUENCE [LARGE SCALE GENOMIC DNA]</scope>
    <source>
        <strain evidence="2">Ta-2019</strain>
    </source>
</reference>
<keyword evidence="3" id="KW-1185">Reference proteome</keyword>
<evidence type="ECO:0000313" key="2">
    <source>
        <dbReference type="EMBL" id="KAH9303749.1"/>
    </source>
</evidence>
<name>A0AA38CVP5_TAXCH</name>
<dbReference type="AlphaFoldDB" id="A0AA38CVP5"/>
<dbReference type="Proteomes" id="UP000824469">
    <property type="component" value="Unassembled WGS sequence"/>
</dbReference>
<accession>A0AA38CVP5</accession>
<feature type="compositionally biased region" description="Basic and acidic residues" evidence="1">
    <location>
        <begin position="56"/>
        <end position="74"/>
    </location>
</feature>
<feature type="compositionally biased region" description="Basic and acidic residues" evidence="1">
    <location>
        <begin position="37"/>
        <end position="47"/>
    </location>
</feature>
<protein>
    <submittedName>
        <fullName evidence="2">Uncharacterized protein</fullName>
    </submittedName>
</protein>
<sequence>RDVWYAKGPNPAGSREISTRFRAQTAIQDKLGQEVNGPDRHPGEIVPKRTKIKNGTSEEKKYADGTLKKPKEPRGNQNVPRLSLAK</sequence>
<proteinExistence type="predicted"/>
<feature type="non-terminal residue" evidence="2">
    <location>
        <position position="1"/>
    </location>
</feature>
<organism evidence="2 3">
    <name type="scientific">Taxus chinensis</name>
    <name type="common">Chinese yew</name>
    <name type="synonym">Taxus wallichiana var. chinensis</name>
    <dbReference type="NCBI Taxonomy" id="29808"/>
    <lineage>
        <taxon>Eukaryota</taxon>
        <taxon>Viridiplantae</taxon>
        <taxon>Streptophyta</taxon>
        <taxon>Embryophyta</taxon>
        <taxon>Tracheophyta</taxon>
        <taxon>Spermatophyta</taxon>
        <taxon>Pinopsida</taxon>
        <taxon>Pinidae</taxon>
        <taxon>Conifers II</taxon>
        <taxon>Cupressales</taxon>
        <taxon>Taxaceae</taxon>
        <taxon>Taxus</taxon>
    </lineage>
</organism>
<evidence type="ECO:0000313" key="3">
    <source>
        <dbReference type="Proteomes" id="UP000824469"/>
    </source>
</evidence>
<comment type="caution">
    <text evidence="2">The sequence shown here is derived from an EMBL/GenBank/DDBJ whole genome shotgun (WGS) entry which is preliminary data.</text>
</comment>
<evidence type="ECO:0000256" key="1">
    <source>
        <dbReference type="SAM" id="MobiDB-lite"/>
    </source>
</evidence>
<feature type="region of interest" description="Disordered" evidence="1">
    <location>
        <begin position="29"/>
        <end position="86"/>
    </location>
</feature>
<gene>
    <name evidence="2" type="ORF">KI387_008153</name>
</gene>